<name>A0A0W0SWG0_9GAMM</name>
<dbReference type="PRINTS" id="PR00455">
    <property type="entry name" value="HTHTETR"/>
</dbReference>
<dbReference type="GO" id="GO:0003700">
    <property type="term" value="F:DNA-binding transcription factor activity"/>
    <property type="evidence" value="ECO:0007669"/>
    <property type="project" value="TreeGrafter"/>
</dbReference>
<evidence type="ECO:0000259" key="5">
    <source>
        <dbReference type="PROSITE" id="PS50977"/>
    </source>
</evidence>
<protein>
    <submittedName>
        <fullName evidence="6">HTH-type transcriptional repressor NicS</fullName>
    </submittedName>
</protein>
<dbReference type="InterPro" id="IPR001647">
    <property type="entry name" value="HTH_TetR"/>
</dbReference>
<dbReference type="RefSeq" id="WP_058495620.1">
    <property type="nucleotide sequence ID" value="NZ_CAAAIU010000002.1"/>
</dbReference>
<dbReference type="InterPro" id="IPR009057">
    <property type="entry name" value="Homeodomain-like_sf"/>
</dbReference>
<dbReference type="EMBL" id="LNXY01000020">
    <property type="protein sequence ID" value="KTC87703.1"/>
    <property type="molecule type" value="Genomic_DNA"/>
</dbReference>
<sequence length="211" mass="24035">MSKEKVQRKVADKTRIKILKAASKLFAEKGFSGTSTQSIAKAAKVNETLIFHHFGTKSQLWKMVKAHVVESISLSPLDSEPKSLRVFLEMIFKQYLDAFAQQPDLGRLLQWQYMEAEQSKLIAGNPLAPTNWLGPIQYLQQINQIKADMDASFIIIWLTASLNIIIFDHRHIFQNKATRDTFIENLLAGFERALGNAKKECEQTKTQTPQQ</sequence>
<dbReference type="PANTHER" id="PTHR30055">
    <property type="entry name" value="HTH-TYPE TRANSCRIPTIONAL REGULATOR RUTR"/>
    <property type="match status" value="1"/>
</dbReference>
<dbReference type="Gene3D" id="1.10.357.10">
    <property type="entry name" value="Tetracycline Repressor, domain 2"/>
    <property type="match status" value="1"/>
</dbReference>
<dbReference type="PATRIC" id="fig|1212489.4.peg.1394"/>
<keyword evidence="2 4" id="KW-0238">DNA-binding</keyword>
<evidence type="ECO:0000256" key="4">
    <source>
        <dbReference type="PROSITE-ProRule" id="PRU00335"/>
    </source>
</evidence>
<proteinExistence type="predicted"/>
<dbReference type="PANTHER" id="PTHR30055:SF234">
    <property type="entry name" value="HTH-TYPE TRANSCRIPTIONAL REGULATOR BETI"/>
    <property type="match status" value="1"/>
</dbReference>
<dbReference type="Pfam" id="PF00440">
    <property type="entry name" value="TetR_N"/>
    <property type="match status" value="1"/>
</dbReference>
<evidence type="ECO:0000313" key="7">
    <source>
        <dbReference type="Proteomes" id="UP000054736"/>
    </source>
</evidence>
<keyword evidence="1" id="KW-0805">Transcription regulation</keyword>
<dbReference type="STRING" id="1212489.Ldro_1322"/>
<comment type="caution">
    <text evidence="6">The sequence shown here is derived from an EMBL/GenBank/DDBJ whole genome shotgun (WGS) entry which is preliminary data.</text>
</comment>
<dbReference type="Proteomes" id="UP000054736">
    <property type="component" value="Unassembled WGS sequence"/>
</dbReference>
<dbReference type="InterPro" id="IPR050109">
    <property type="entry name" value="HTH-type_TetR-like_transc_reg"/>
</dbReference>
<organism evidence="6 7">
    <name type="scientific">Legionella drozanskii LLAP-1</name>
    <dbReference type="NCBI Taxonomy" id="1212489"/>
    <lineage>
        <taxon>Bacteria</taxon>
        <taxon>Pseudomonadati</taxon>
        <taxon>Pseudomonadota</taxon>
        <taxon>Gammaproteobacteria</taxon>
        <taxon>Legionellales</taxon>
        <taxon>Legionellaceae</taxon>
        <taxon>Legionella</taxon>
    </lineage>
</organism>
<reference evidence="6 7" key="1">
    <citation type="submission" date="2015-11" db="EMBL/GenBank/DDBJ databases">
        <title>Genomic analysis of 38 Legionella species identifies large and diverse effector repertoires.</title>
        <authorList>
            <person name="Burstein D."/>
            <person name="Amaro F."/>
            <person name="Zusman T."/>
            <person name="Lifshitz Z."/>
            <person name="Cohen O."/>
            <person name="Gilbert J.A."/>
            <person name="Pupko T."/>
            <person name="Shuman H.A."/>
            <person name="Segal G."/>
        </authorList>
    </citation>
    <scope>NUCLEOTIDE SEQUENCE [LARGE SCALE GENOMIC DNA]</scope>
    <source>
        <strain evidence="6 7">ATCC 700990</strain>
    </source>
</reference>
<evidence type="ECO:0000256" key="1">
    <source>
        <dbReference type="ARBA" id="ARBA00023015"/>
    </source>
</evidence>
<dbReference type="InterPro" id="IPR023772">
    <property type="entry name" value="DNA-bd_HTH_TetR-type_CS"/>
</dbReference>
<dbReference type="OrthoDB" id="9151800at2"/>
<accession>A0A0W0SWG0</accession>
<keyword evidence="3" id="KW-0804">Transcription</keyword>
<feature type="domain" description="HTH tetR-type" evidence="5">
    <location>
        <begin position="12"/>
        <end position="72"/>
    </location>
</feature>
<dbReference type="GO" id="GO:0000976">
    <property type="term" value="F:transcription cis-regulatory region binding"/>
    <property type="evidence" value="ECO:0007669"/>
    <property type="project" value="TreeGrafter"/>
</dbReference>
<evidence type="ECO:0000256" key="2">
    <source>
        <dbReference type="ARBA" id="ARBA00023125"/>
    </source>
</evidence>
<keyword evidence="7" id="KW-1185">Reference proteome</keyword>
<gene>
    <name evidence="6" type="primary">nicS</name>
    <name evidence="6" type="ORF">Ldro_1322</name>
</gene>
<dbReference type="PROSITE" id="PS50977">
    <property type="entry name" value="HTH_TETR_2"/>
    <property type="match status" value="1"/>
</dbReference>
<dbReference type="SUPFAM" id="SSF46689">
    <property type="entry name" value="Homeodomain-like"/>
    <property type="match status" value="1"/>
</dbReference>
<evidence type="ECO:0000256" key="3">
    <source>
        <dbReference type="ARBA" id="ARBA00023163"/>
    </source>
</evidence>
<dbReference type="AlphaFoldDB" id="A0A0W0SWG0"/>
<dbReference type="PROSITE" id="PS01081">
    <property type="entry name" value="HTH_TETR_1"/>
    <property type="match status" value="1"/>
</dbReference>
<evidence type="ECO:0000313" key="6">
    <source>
        <dbReference type="EMBL" id="KTC87703.1"/>
    </source>
</evidence>
<feature type="DNA-binding region" description="H-T-H motif" evidence="4">
    <location>
        <begin position="35"/>
        <end position="54"/>
    </location>
</feature>